<keyword evidence="7" id="KW-0648">Protein biosynthesis</keyword>
<evidence type="ECO:0000256" key="7">
    <source>
        <dbReference type="ARBA" id="ARBA00022917"/>
    </source>
</evidence>
<evidence type="ECO:0000259" key="9">
    <source>
        <dbReference type="PROSITE" id="PS50862"/>
    </source>
</evidence>
<dbReference type="InterPro" id="IPR002315">
    <property type="entry name" value="tRNA-synt_gly"/>
</dbReference>
<evidence type="ECO:0000313" key="10">
    <source>
        <dbReference type="EMBL" id="KAF0710557.1"/>
    </source>
</evidence>
<dbReference type="Gene3D" id="3.30.930.10">
    <property type="entry name" value="Bira Bifunctional Protein, Domain 2"/>
    <property type="match status" value="1"/>
</dbReference>
<gene>
    <name evidence="10" type="ORF">AaE_012471</name>
</gene>
<evidence type="ECO:0000256" key="2">
    <source>
        <dbReference type="ARBA" id="ARBA00012829"/>
    </source>
</evidence>
<dbReference type="PRINTS" id="PR01043">
    <property type="entry name" value="TRNASYNTHGLY"/>
</dbReference>
<dbReference type="SUPFAM" id="SSF52954">
    <property type="entry name" value="Class II aaRS ABD-related"/>
    <property type="match status" value="1"/>
</dbReference>
<dbReference type="InterPro" id="IPR033731">
    <property type="entry name" value="GlyRS-like_core"/>
</dbReference>
<dbReference type="HAMAP" id="MF_00253_B">
    <property type="entry name" value="Gly_tRNA_synth_B"/>
    <property type="match status" value="1"/>
</dbReference>
<dbReference type="Pfam" id="PF03129">
    <property type="entry name" value="HGTP_anticodon"/>
    <property type="match status" value="1"/>
</dbReference>
<dbReference type="NCBIfam" id="TIGR00389">
    <property type="entry name" value="glyS_dimeric"/>
    <property type="match status" value="1"/>
</dbReference>
<dbReference type="InterPro" id="IPR027031">
    <property type="entry name" value="Gly-tRNA_synthase/POLG2"/>
</dbReference>
<dbReference type="GO" id="GO:0044281">
    <property type="term" value="P:small molecule metabolic process"/>
    <property type="evidence" value="ECO:0007669"/>
    <property type="project" value="UniProtKB-ARBA"/>
</dbReference>
<dbReference type="EMBL" id="VJMI01018482">
    <property type="protein sequence ID" value="KAF0710557.1"/>
    <property type="molecule type" value="Genomic_DNA"/>
</dbReference>
<protein>
    <recommendedName>
        <fullName evidence="2">glycine--tRNA ligase</fullName>
        <ecNumber evidence="2">6.1.1.14</ecNumber>
    </recommendedName>
</protein>
<evidence type="ECO:0000256" key="3">
    <source>
        <dbReference type="ARBA" id="ARBA00022490"/>
    </source>
</evidence>
<dbReference type="AlphaFoldDB" id="A0A6A4ZFS4"/>
<dbReference type="PANTHER" id="PTHR10745">
    <property type="entry name" value="GLYCYL-TRNA SYNTHETASE/DNA POLYMERASE SUBUNIT GAMMA-2"/>
    <property type="match status" value="1"/>
</dbReference>
<dbReference type="InterPro" id="IPR036621">
    <property type="entry name" value="Anticodon-bd_dom_sf"/>
</dbReference>
<dbReference type="InterPro" id="IPR006195">
    <property type="entry name" value="aa-tRNA-synth_II"/>
</dbReference>
<evidence type="ECO:0000256" key="8">
    <source>
        <dbReference type="ARBA" id="ARBA00023146"/>
    </source>
</evidence>
<dbReference type="FunFam" id="3.40.50.800:FF:000002">
    <property type="entry name" value="Glycine--tRNA ligase"/>
    <property type="match status" value="1"/>
</dbReference>
<dbReference type="CDD" id="cd00774">
    <property type="entry name" value="GlyRS-like_core"/>
    <property type="match status" value="1"/>
</dbReference>
<dbReference type="GO" id="GO:0004820">
    <property type="term" value="F:glycine-tRNA ligase activity"/>
    <property type="evidence" value="ECO:0007669"/>
    <property type="project" value="UniProtKB-EC"/>
</dbReference>
<dbReference type="CDD" id="cd00858">
    <property type="entry name" value="GlyRS_anticodon"/>
    <property type="match status" value="1"/>
</dbReference>
<evidence type="ECO:0000256" key="4">
    <source>
        <dbReference type="ARBA" id="ARBA00022598"/>
    </source>
</evidence>
<evidence type="ECO:0000256" key="6">
    <source>
        <dbReference type="ARBA" id="ARBA00022840"/>
    </source>
</evidence>
<keyword evidence="4" id="KW-0436">Ligase</keyword>
<keyword evidence="5" id="KW-0547">Nucleotide-binding</keyword>
<organism evidence="10 11">
    <name type="scientific">Aphanomyces astaci</name>
    <name type="common">Crayfish plague agent</name>
    <dbReference type="NCBI Taxonomy" id="112090"/>
    <lineage>
        <taxon>Eukaryota</taxon>
        <taxon>Sar</taxon>
        <taxon>Stramenopiles</taxon>
        <taxon>Oomycota</taxon>
        <taxon>Saprolegniomycetes</taxon>
        <taxon>Saprolegniales</taxon>
        <taxon>Verrucalvaceae</taxon>
        <taxon>Aphanomyces</taxon>
    </lineage>
</organism>
<evidence type="ECO:0000313" key="11">
    <source>
        <dbReference type="Proteomes" id="UP000469452"/>
    </source>
</evidence>
<feature type="domain" description="Aminoacyl-transfer RNA synthetases class-II family profile" evidence="9">
    <location>
        <begin position="178"/>
        <end position="393"/>
    </location>
</feature>
<dbReference type="InterPro" id="IPR004154">
    <property type="entry name" value="Anticodon-bd"/>
</dbReference>
<accession>A0A6A4ZFS4</accession>
<dbReference type="InterPro" id="IPR045864">
    <property type="entry name" value="aa-tRNA-synth_II/BPL/LPL"/>
</dbReference>
<dbReference type="PROSITE" id="PS50862">
    <property type="entry name" value="AA_TRNA_LIGASE_II"/>
    <property type="match status" value="1"/>
</dbReference>
<dbReference type="GO" id="GO:0006426">
    <property type="term" value="P:glycyl-tRNA aminoacylation"/>
    <property type="evidence" value="ECO:0007669"/>
    <property type="project" value="InterPro"/>
</dbReference>
<proteinExistence type="inferred from homology"/>
<dbReference type="VEuPathDB" id="FungiDB:H257_06164"/>
<keyword evidence="8" id="KW-0030">Aminoacyl-tRNA synthetase</keyword>
<sequence>MLLHRVTKLAASRPSRLLRRLKTTLATDTNLQEKVVTLCRHRGFVFPGSDIYGGLANSFDYGPLGVQMKKNIQDAWWKHFVQSRTDCVGLDSSVILNSKVWEASGHIGNFTDPMTVCKSCNSRSRADKLIENKSDMTGIPDAGGLTCEEIDALLAQHKISCPTCGSDQLQKTRQFNLLFRTNMGSTDDTSEWVYLRPETAQGAYINFQHVVTTMRRRLPFGVGQMGKSFRNEISPGHFLFRTREFEQLELQYFCHPTDSDTWYVLSLFSYWVDECFNWLVQHGVKPSNLKKRVHDQAELAHYARATTDIEFLYPFGWSELWGIANRTDFDLKKHMEASSKDLQYVDPTTRETLLPHVVEPALGTGRVMLAMLLDAYDEEEVNGRQRTVLRLHPDIAPYKFAVLPLQSKGVLAEKANEIYVQLAKLASCDFDVTQSIGKRYRRQDEIGTPFCVTVDFDTLEDGSVTVRNRDSMDQVRVPVATLLSGGWTWQP</sequence>
<comment type="caution">
    <text evidence="10">The sequence shown here is derived from an EMBL/GenBank/DDBJ whole genome shotgun (WGS) entry which is preliminary data.</text>
</comment>
<dbReference type="InterPro" id="IPR002314">
    <property type="entry name" value="aa-tRNA-synt_IIb"/>
</dbReference>
<reference evidence="10 11" key="1">
    <citation type="submission" date="2019-06" db="EMBL/GenBank/DDBJ databases">
        <title>Genomics analysis of Aphanomyces spp. identifies a new class of oomycete effector associated with host adaptation.</title>
        <authorList>
            <person name="Gaulin E."/>
        </authorList>
    </citation>
    <scope>NUCLEOTIDE SEQUENCE [LARGE SCALE GENOMIC DNA]</scope>
    <source>
        <strain evidence="10 11">E</strain>
    </source>
</reference>
<keyword evidence="6" id="KW-0067">ATP-binding</keyword>
<keyword evidence="3" id="KW-0963">Cytoplasm</keyword>
<dbReference type="GO" id="GO:0005739">
    <property type="term" value="C:mitochondrion"/>
    <property type="evidence" value="ECO:0007669"/>
    <property type="project" value="TreeGrafter"/>
</dbReference>
<dbReference type="Gene3D" id="3.40.50.800">
    <property type="entry name" value="Anticodon-binding domain"/>
    <property type="match status" value="1"/>
</dbReference>
<evidence type="ECO:0000256" key="1">
    <source>
        <dbReference type="ARBA" id="ARBA00008226"/>
    </source>
</evidence>
<dbReference type="GO" id="GO:0005524">
    <property type="term" value="F:ATP binding"/>
    <property type="evidence" value="ECO:0007669"/>
    <property type="project" value="UniProtKB-KW"/>
</dbReference>
<dbReference type="Pfam" id="PF00587">
    <property type="entry name" value="tRNA-synt_2b"/>
    <property type="match status" value="1"/>
</dbReference>
<name>A0A6A4ZFS4_APHAT</name>
<evidence type="ECO:0000256" key="5">
    <source>
        <dbReference type="ARBA" id="ARBA00022741"/>
    </source>
</evidence>
<dbReference type="InterPro" id="IPR022961">
    <property type="entry name" value="Gly_tRNA_ligase_bac"/>
</dbReference>
<dbReference type="NCBIfam" id="NF003211">
    <property type="entry name" value="PRK04173.1"/>
    <property type="match status" value="1"/>
</dbReference>
<dbReference type="PANTHER" id="PTHR10745:SF8">
    <property type="entry name" value="DNA POLYMERASE SUBUNIT GAMMA-2, MITOCHONDRIAL"/>
    <property type="match status" value="1"/>
</dbReference>
<dbReference type="Proteomes" id="UP000469452">
    <property type="component" value="Unassembled WGS sequence"/>
</dbReference>
<comment type="similarity">
    <text evidence="1">Belongs to the class-II aminoacyl-tRNA synthetase family.</text>
</comment>
<dbReference type="GO" id="GO:0006264">
    <property type="term" value="P:mitochondrial DNA replication"/>
    <property type="evidence" value="ECO:0007669"/>
    <property type="project" value="TreeGrafter"/>
</dbReference>
<dbReference type="EC" id="6.1.1.14" evidence="2"/>
<dbReference type="SUPFAM" id="SSF55681">
    <property type="entry name" value="Class II aaRS and biotin synthetases"/>
    <property type="match status" value="1"/>
</dbReference>